<dbReference type="GO" id="GO:0005886">
    <property type="term" value="C:plasma membrane"/>
    <property type="evidence" value="ECO:0007669"/>
    <property type="project" value="TreeGrafter"/>
</dbReference>
<dbReference type="SMART" id="SM00645">
    <property type="entry name" value="Pept_C1"/>
    <property type="match status" value="1"/>
</dbReference>
<dbReference type="CDD" id="cd02248">
    <property type="entry name" value="Peptidase_C1A"/>
    <property type="match status" value="1"/>
</dbReference>
<accession>A0AAD1RL28</accession>
<dbReference type="PANTHER" id="PTHR11334:SF67">
    <property type="entry name" value="MAS1 PROTO-ONCOGENE LIKE, G PROTEIN-COUPLED RECEPTOR"/>
    <property type="match status" value="1"/>
</dbReference>
<dbReference type="FunFam" id="1.20.1070.10:FF:000533">
    <property type="entry name" value="MAS1 proto-oncogene-like, G protein-coupled receptor"/>
    <property type="match status" value="1"/>
</dbReference>
<feature type="domain" description="G-protein coupled receptors family 1 profile" evidence="10">
    <location>
        <begin position="59"/>
        <end position="294"/>
    </location>
</feature>
<feature type="transmembrane region" description="Helical" evidence="9">
    <location>
        <begin position="197"/>
        <end position="224"/>
    </location>
</feature>
<evidence type="ECO:0000256" key="5">
    <source>
        <dbReference type="ARBA" id="ARBA00023136"/>
    </source>
</evidence>
<gene>
    <name evidence="11" type="ORF">PECUL_23A040020</name>
</gene>
<evidence type="ECO:0000256" key="6">
    <source>
        <dbReference type="ARBA" id="ARBA00023170"/>
    </source>
</evidence>
<dbReference type="SUPFAM" id="SSF54001">
    <property type="entry name" value="Cysteine proteinases"/>
    <property type="match status" value="1"/>
</dbReference>
<feature type="transmembrane region" description="Helical" evidence="9">
    <location>
        <begin position="159"/>
        <end position="177"/>
    </location>
</feature>
<feature type="transmembrane region" description="Helical" evidence="9">
    <location>
        <begin position="270"/>
        <end position="297"/>
    </location>
</feature>
<sequence>MGRGSQRTWPTKTDKIRYQSLPNYKPAAIFHVDSLISKAMTYSIVACFAAILCMCGLIGNAVVTWVLLIQIKLNKYTVYILNLAIADFIYLLFVAIVMILMVDQMLNSRSPTELTLSALEIVYDLAYTAGMFFLTAISLERCLSVLFPIWYKCHRPKHLSSITCLLIWLLSIILSLVDNLICPAPSFMRGTNECTVIQIFTSVLTFAIILPLMLLSSFTLIYVIKTTSKKSRPPKIYMAIIVTVLVFLISIIPIRLLWVNLYFKVLSANAYYVGLFFASIYCTVFNSSANPFIYFFVGRQKKKKFGGSVNEALSRVFKDDDTEHSNDVYEDPATGSDVHFPDMNQEELNSYKGIQLKRRFPPSNHSKIHQGKLTNVPDEFDWRKTECVTPVGDQGQCGASWAFATAGIIETRYCVEKHVLVELSKQQLVDCDMYDDGCNEGHPLNALVYISNEKGIMRNEDYTYLEKKSKCLYDETKAIQFSETDFFYVTGEDNMAISVAQDGPITVLIAISEEFMQYSKGIFDGSCPGIINHAVIVVGYGSETSGHSPDIKQDYWIIKNSWGEGWGEGGYARMKRNVNQCKIASEAVSVEFTVA</sequence>
<keyword evidence="6 8" id="KW-0675">Receptor</keyword>
<dbReference type="InterPro" id="IPR026234">
    <property type="entry name" value="MRGPCRFAMILY"/>
</dbReference>
<dbReference type="GO" id="GO:0008234">
    <property type="term" value="F:cysteine-type peptidase activity"/>
    <property type="evidence" value="ECO:0007669"/>
    <property type="project" value="InterPro"/>
</dbReference>
<keyword evidence="7 8" id="KW-0807">Transducer</keyword>
<feature type="transmembrane region" description="Helical" evidence="9">
    <location>
        <begin position="80"/>
        <end position="101"/>
    </location>
</feature>
<dbReference type="PROSITE" id="PS50262">
    <property type="entry name" value="G_PROTEIN_RECEP_F1_2"/>
    <property type="match status" value="1"/>
</dbReference>
<dbReference type="PANTHER" id="PTHR11334">
    <property type="entry name" value="MAS-RELATED G-PROTEIN COUPLED RECEPTOR"/>
    <property type="match status" value="1"/>
</dbReference>
<evidence type="ECO:0000256" key="1">
    <source>
        <dbReference type="ARBA" id="ARBA00004141"/>
    </source>
</evidence>
<dbReference type="Proteomes" id="UP001295444">
    <property type="component" value="Chromosome 03"/>
</dbReference>
<evidence type="ECO:0000313" key="11">
    <source>
        <dbReference type="EMBL" id="CAH2273506.1"/>
    </source>
</evidence>
<keyword evidence="3 9" id="KW-1133">Transmembrane helix</keyword>
<dbReference type="SUPFAM" id="SSF81321">
    <property type="entry name" value="Family A G protein-coupled receptor-like"/>
    <property type="match status" value="1"/>
</dbReference>
<keyword evidence="4 8" id="KW-0297">G-protein coupled receptor</keyword>
<feature type="transmembrane region" description="Helical" evidence="9">
    <location>
        <begin position="42"/>
        <end position="68"/>
    </location>
</feature>
<evidence type="ECO:0000256" key="9">
    <source>
        <dbReference type="SAM" id="Phobius"/>
    </source>
</evidence>
<evidence type="ECO:0000256" key="2">
    <source>
        <dbReference type="ARBA" id="ARBA00022692"/>
    </source>
</evidence>
<comment type="subcellular location">
    <subcellularLocation>
        <location evidence="1">Membrane</location>
        <topology evidence="1">Multi-pass membrane protein</topology>
    </subcellularLocation>
</comment>
<proteinExistence type="inferred from homology"/>
<dbReference type="InterPro" id="IPR038765">
    <property type="entry name" value="Papain-like_cys_pep_sf"/>
</dbReference>
<dbReference type="PRINTS" id="PR00237">
    <property type="entry name" value="GPCRRHODOPSN"/>
</dbReference>
<dbReference type="PROSITE" id="PS00237">
    <property type="entry name" value="G_PROTEIN_RECEP_F1_1"/>
    <property type="match status" value="1"/>
</dbReference>
<protein>
    <submittedName>
        <fullName evidence="11">Proto-oncogene Mas-like</fullName>
    </submittedName>
</protein>
<dbReference type="GO" id="GO:0004930">
    <property type="term" value="F:G protein-coupled receptor activity"/>
    <property type="evidence" value="ECO:0007669"/>
    <property type="project" value="UniProtKB-KW"/>
</dbReference>
<reference evidence="11" key="1">
    <citation type="submission" date="2022-03" db="EMBL/GenBank/DDBJ databases">
        <authorList>
            <person name="Alioto T."/>
            <person name="Alioto T."/>
            <person name="Gomez Garrido J."/>
        </authorList>
    </citation>
    <scope>NUCLEOTIDE SEQUENCE</scope>
</reference>
<evidence type="ECO:0000313" key="12">
    <source>
        <dbReference type="Proteomes" id="UP001295444"/>
    </source>
</evidence>
<organism evidence="11 12">
    <name type="scientific">Pelobates cultripes</name>
    <name type="common">Western spadefoot toad</name>
    <dbReference type="NCBI Taxonomy" id="61616"/>
    <lineage>
        <taxon>Eukaryota</taxon>
        <taxon>Metazoa</taxon>
        <taxon>Chordata</taxon>
        <taxon>Craniata</taxon>
        <taxon>Vertebrata</taxon>
        <taxon>Euteleostomi</taxon>
        <taxon>Amphibia</taxon>
        <taxon>Batrachia</taxon>
        <taxon>Anura</taxon>
        <taxon>Pelobatoidea</taxon>
        <taxon>Pelobatidae</taxon>
        <taxon>Pelobates</taxon>
    </lineage>
</organism>
<dbReference type="Gene3D" id="3.90.70.10">
    <property type="entry name" value="Cysteine proteinases"/>
    <property type="match status" value="1"/>
</dbReference>
<evidence type="ECO:0000259" key="10">
    <source>
        <dbReference type="PROSITE" id="PS50262"/>
    </source>
</evidence>
<feature type="transmembrane region" description="Helical" evidence="9">
    <location>
        <begin position="121"/>
        <end position="139"/>
    </location>
</feature>
<dbReference type="PRINTS" id="PR02108">
    <property type="entry name" value="MRGPCRFAMILY"/>
</dbReference>
<dbReference type="InterPro" id="IPR000276">
    <property type="entry name" value="GPCR_Rhodpsn"/>
</dbReference>
<dbReference type="Pfam" id="PF00112">
    <property type="entry name" value="Peptidase_C1"/>
    <property type="match status" value="1"/>
</dbReference>
<dbReference type="EMBL" id="OW240914">
    <property type="protein sequence ID" value="CAH2273506.1"/>
    <property type="molecule type" value="Genomic_DNA"/>
</dbReference>
<keyword evidence="5 9" id="KW-0472">Membrane</keyword>
<evidence type="ECO:0000256" key="7">
    <source>
        <dbReference type="ARBA" id="ARBA00023224"/>
    </source>
</evidence>
<feature type="transmembrane region" description="Helical" evidence="9">
    <location>
        <begin position="236"/>
        <end position="258"/>
    </location>
</feature>
<dbReference type="GO" id="GO:0006508">
    <property type="term" value="P:proteolysis"/>
    <property type="evidence" value="ECO:0007669"/>
    <property type="project" value="InterPro"/>
</dbReference>
<evidence type="ECO:0000256" key="4">
    <source>
        <dbReference type="ARBA" id="ARBA00023040"/>
    </source>
</evidence>
<dbReference type="AlphaFoldDB" id="A0AAD1RL28"/>
<dbReference type="InterPro" id="IPR039417">
    <property type="entry name" value="Peptidase_C1A_papain-like"/>
</dbReference>
<keyword evidence="12" id="KW-1185">Reference proteome</keyword>
<name>A0AAD1RL28_PELCU</name>
<dbReference type="Gene3D" id="1.20.1070.10">
    <property type="entry name" value="Rhodopsin 7-helix transmembrane proteins"/>
    <property type="match status" value="1"/>
</dbReference>
<dbReference type="Pfam" id="PF00001">
    <property type="entry name" value="7tm_1"/>
    <property type="match status" value="1"/>
</dbReference>
<comment type="similarity">
    <text evidence="8">Belongs to the G-protein coupled receptor 1 family.</text>
</comment>
<evidence type="ECO:0000256" key="8">
    <source>
        <dbReference type="RuleBase" id="RU000688"/>
    </source>
</evidence>
<dbReference type="InterPro" id="IPR017452">
    <property type="entry name" value="GPCR_Rhodpsn_7TM"/>
</dbReference>
<dbReference type="InterPro" id="IPR000668">
    <property type="entry name" value="Peptidase_C1A_C"/>
</dbReference>
<evidence type="ECO:0000256" key="3">
    <source>
        <dbReference type="ARBA" id="ARBA00022989"/>
    </source>
</evidence>
<keyword evidence="2 8" id="KW-0812">Transmembrane</keyword>